<dbReference type="EMBL" id="CP039349">
    <property type="protein sequence ID" value="QCD93183.1"/>
    <property type="molecule type" value="Genomic_DNA"/>
</dbReference>
<dbReference type="EMBL" id="CP039355">
    <property type="protein sequence ID" value="QCE15681.1"/>
    <property type="molecule type" value="Genomic_DNA"/>
</dbReference>
<reference evidence="2 4" key="1">
    <citation type="submission" date="2019-04" db="EMBL/GenBank/DDBJ databases">
        <title>An improved genome assembly and genetic linkage map for asparagus bean, Vigna unguiculata ssp. sesquipedialis.</title>
        <authorList>
            <person name="Xia Q."/>
            <person name="Zhang R."/>
            <person name="Dong Y."/>
        </authorList>
    </citation>
    <scope>NUCLEOTIDE SEQUENCE [LARGE SCALE GENOMIC DNA]</scope>
    <source>
        <tissue evidence="2">Leaf</tissue>
    </source>
</reference>
<sequence length="96" mass="10485">MCSLRRAPPSLRRGLKKGAEALAGSCLGETPLAWARCSLAHNHSGLPGQPFVEKGLGEPLLISPGRVYQCPPLFSPTTDAKTYHKQQSHRIIHPYQ</sequence>
<dbReference type="AlphaFoldDB" id="A0A4D6NRX4"/>
<protein>
    <submittedName>
        <fullName evidence="2">Uncharacterized protein</fullName>
    </submittedName>
</protein>
<evidence type="ECO:0000313" key="2">
    <source>
        <dbReference type="EMBL" id="QCE15681.1"/>
    </source>
</evidence>
<gene>
    <name evidence="2" type="ORF">DEO72_LG11g2693</name>
    <name evidence="3" type="ORF">DEO72_LG11g2694</name>
    <name evidence="1" type="ORF">DEO72_LG5g1255</name>
</gene>
<evidence type="ECO:0000313" key="1">
    <source>
        <dbReference type="EMBL" id="QCD93183.1"/>
    </source>
</evidence>
<dbReference type="Proteomes" id="UP000501690">
    <property type="component" value="Linkage Group LG5"/>
</dbReference>
<proteinExistence type="predicted"/>
<accession>A0A4D6NRX4</accession>
<evidence type="ECO:0000313" key="3">
    <source>
        <dbReference type="EMBL" id="QCE15682.1"/>
    </source>
</evidence>
<name>A0A4D6NRX4_VIGUN</name>
<dbReference type="Proteomes" id="UP000501690">
    <property type="component" value="Linkage Group LG11"/>
</dbReference>
<dbReference type="EMBL" id="CP039355">
    <property type="protein sequence ID" value="QCE15682.1"/>
    <property type="molecule type" value="Genomic_DNA"/>
</dbReference>
<evidence type="ECO:0000313" key="4">
    <source>
        <dbReference type="Proteomes" id="UP000501690"/>
    </source>
</evidence>
<organism evidence="2 4">
    <name type="scientific">Vigna unguiculata</name>
    <name type="common">Cowpea</name>
    <dbReference type="NCBI Taxonomy" id="3917"/>
    <lineage>
        <taxon>Eukaryota</taxon>
        <taxon>Viridiplantae</taxon>
        <taxon>Streptophyta</taxon>
        <taxon>Embryophyta</taxon>
        <taxon>Tracheophyta</taxon>
        <taxon>Spermatophyta</taxon>
        <taxon>Magnoliopsida</taxon>
        <taxon>eudicotyledons</taxon>
        <taxon>Gunneridae</taxon>
        <taxon>Pentapetalae</taxon>
        <taxon>rosids</taxon>
        <taxon>fabids</taxon>
        <taxon>Fabales</taxon>
        <taxon>Fabaceae</taxon>
        <taxon>Papilionoideae</taxon>
        <taxon>50 kb inversion clade</taxon>
        <taxon>NPAAA clade</taxon>
        <taxon>indigoferoid/millettioid clade</taxon>
        <taxon>Phaseoleae</taxon>
        <taxon>Vigna</taxon>
    </lineage>
</organism>
<keyword evidence="4" id="KW-1185">Reference proteome</keyword>